<dbReference type="Proteomes" id="UP000271162">
    <property type="component" value="Unassembled WGS sequence"/>
</dbReference>
<dbReference type="EMBL" id="UYSL01001356">
    <property type="protein sequence ID" value="VDL65137.1"/>
    <property type="molecule type" value="Genomic_DNA"/>
</dbReference>
<reference evidence="2 3" key="2">
    <citation type="submission" date="2018-11" db="EMBL/GenBank/DDBJ databases">
        <authorList>
            <consortium name="Pathogen Informatics"/>
        </authorList>
    </citation>
    <scope>NUCLEOTIDE SEQUENCE [LARGE SCALE GENOMIC DNA]</scope>
</reference>
<protein>
    <submittedName>
        <fullName evidence="4">Interleukin-6</fullName>
    </submittedName>
</protein>
<accession>A0A0N4XGE5</accession>
<proteinExistence type="predicted"/>
<name>A0A0N4XGE5_NIPBR</name>
<evidence type="ECO:0000313" key="4">
    <source>
        <dbReference type="WBParaSite" id="NBR_0000159701-mRNA-1"/>
    </source>
</evidence>
<evidence type="ECO:0000313" key="3">
    <source>
        <dbReference type="Proteomes" id="UP000271162"/>
    </source>
</evidence>
<dbReference type="WBParaSite" id="NBR_0000159701-mRNA-1">
    <property type="protein sequence ID" value="NBR_0000159701-mRNA-1"/>
    <property type="gene ID" value="NBR_0000159701"/>
</dbReference>
<gene>
    <name evidence="2" type="ORF">NBR_LOCUS1598</name>
</gene>
<keyword evidence="1" id="KW-0732">Signal</keyword>
<feature type="chain" id="PRO_5043124591" evidence="1">
    <location>
        <begin position="17"/>
        <end position="221"/>
    </location>
</feature>
<feature type="signal peptide" evidence="1">
    <location>
        <begin position="1"/>
        <end position="16"/>
    </location>
</feature>
<evidence type="ECO:0000256" key="1">
    <source>
        <dbReference type="SAM" id="SignalP"/>
    </source>
</evidence>
<sequence length="221" mass="25733">MQTAVFLLLLVTAVYGKPGKDDASKMLEQPALRVRRSSQEDRVHQHLSDIVVKLKHIGQSVGYSNDHSSNVKEEDRVYQHLSDFIIALKLFAKSLGSPSDPFSDVEEEARKHWSQRTMNETNLKTIANMLREHVGELENGVCIGKQKELYKFHWCPNVVRKLGEVVYQLYNLHYFLTKDTHLNSFYFDELEQFIFEKAVWHYPTREGILETLDVFLMQMGE</sequence>
<evidence type="ECO:0000313" key="2">
    <source>
        <dbReference type="EMBL" id="VDL65137.1"/>
    </source>
</evidence>
<organism evidence="4">
    <name type="scientific">Nippostrongylus brasiliensis</name>
    <name type="common">Rat hookworm</name>
    <dbReference type="NCBI Taxonomy" id="27835"/>
    <lineage>
        <taxon>Eukaryota</taxon>
        <taxon>Metazoa</taxon>
        <taxon>Ecdysozoa</taxon>
        <taxon>Nematoda</taxon>
        <taxon>Chromadorea</taxon>
        <taxon>Rhabditida</taxon>
        <taxon>Rhabditina</taxon>
        <taxon>Rhabditomorpha</taxon>
        <taxon>Strongyloidea</taxon>
        <taxon>Heligmosomidae</taxon>
        <taxon>Nippostrongylus</taxon>
    </lineage>
</organism>
<keyword evidence="3" id="KW-1185">Reference proteome</keyword>
<dbReference type="AlphaFoldDB" id="A0A0N4XGE5"/>
<reference evidence="4" key="1">
    <citation type="submission" date="2017-02" db="UniProtKB">
        <authorList>
            <consortium name="WormBaseParasite"/>
        </authorList>
    </citation>
    <scope>IDENTIFICATION</scope>
</reference>